<dbReference type="InterPro" id="IPR027981">
    <property type="entry name" value="DUF4446"/>
</dbReference>
<dbReference type="EMBL" id="JPME01000040">
    <property type="protein sequence ID" value="KEZ86780.1"/>
    <property type="molecule type" value="Genomic_DNA"/>
</dbReference>
<sequence length="168" mass="19130">MDNSILNQLPVDPAFLIIGLAVITMILLIVVIICLVQMRKLYRRYDYFMRGKDAETLEEIIMEQMEDIAELKAEDRANKDSLRNTNKNYRSALQKFGLIKYNAFKGMGGNLSFAMAILDYTNSGFVLNSVHSREGCYVYIKEVERGETDVLLGSEEKDALEQALGYHS</sequence>
<keyword evidence="1" id="KW-0812">Transmembrane</keyword>
<evidence type="ECO:0008006" key="4">
    <source>
        <dbReference type="Google" id="ProtNLM"/>
    </source>
</evidence>
<evidence type="ECO:0000313" key="2">
    <source>
        <dbReference type="EMBL" id="KEZ86780.1"/>
    </source>
</evidence>
<organism evidence="2 3">
    <name type="scientific">Lacrimispora celerecrescens</name>
    <dbReference type="NCBI Taxonomy" id="29354"/>
    <lineage>
        <taxon>Bacteria</taxon>
        <taxon>Bacillati</taxon>
        <taxon>Bacillota</taxon>
        <taxon>Clostridia</taxon>
        <taxon>Lachnospirales</taxon>
        <taxon>Lachnospiraceae</taxon>
        <taxon>Lacrimispora</taxon>
    </lineage>
</organism>
<accession>A0A084JCU6</accession>
<proteinExistence type="predicted"/>
<dbReference type="RefSeq" id="WP_038284587.1">
    <property type="nucleotide sequence ID" value="NZ_JPME01000040.1"/>
</dbReference>
<gene>
    <name evidence="2" type="ORF">IO98_22205</name>
</gene>
<keyword evidence="1" id="KW-1133">Transmembrane helix</keyword>
<keyword evidence="1" id="KW-0472">Membrane</keyword>
<dbReference type="AlphaFoldDB" id="A0A084JCU6"/>
<dbReference type="Pfam" id="PF14584">
    <property type="entry name" value="DUF4446"/>
    <property type="match status" value="1"/>
</dbReference>
<protein>
    <recommendedName>
        <fullName evidence="4">DUF4446 domain-containing protein</fullName>
    </recommendedName>
</protein>
<name>A0A084JCU6_9FIRM</name>
<feature type="transmembrane region" description="Helical" evidence="1">
    <location>
        <begin position="14"/>
        <end position="36"/>
    </location>
</feature>
<comment type="caution">
    <text evidence="2">The sequence shown here is derived from an EMBL/GenBank/DDBJ whole genome shotgun (WGS) entry which is preliminary data.</text>
</comment>
<keyword evidence="3" id="KW-1185">Reference proteome</keyword>
<reference evidence="2 3" key="1">
    <citation type="submission" date="2014-07" db="EMBL/GenBank/DDBJ databases">
        <title>Draft genome of Clostridium celerecrescens 152B isolated from sediments associated with methane hydrate from Krishna Godavari basin.</title>
        <authorList>
            <person name="Honkalas V.S."/>
            <person name="Dabir A.P."/>
            <person name="Arora P."/>
            <person name="Dhakephalkar P.K."/>
        </authorList>
    </citation>
    <scope>NUCLEOTIDE SEQUENCE [LARGE SCALE GENOMIC DNA]</scope>
    <source>
        <strain evidence="2 3">152B</strain>
    </source>
</reference>
<evidence type="ECO:0000256" key="1">
    <source>
        <dbReference type="SAM" id="Phobius"/>
    </source>
</evidence>
<dbReference type="STRING" id="29354.IO98_22205"/>
<dbReference type="Proteomes" id="UP000028525">
    <property type="component" value="Unassembled WGS sequence"/>
</dbReference>
<evidence type="ECO:0000313" key="3">
    <source>
        <dbReference type="Proteomes" id="UP000028525"/>
    </source>
</evidence>
<dbReference type="OrthoDB" id="5244042at2"/>